<feature type="region of interest" description="Disordered" evidence="1">
    <location>
        <begin position="410"/>
        <end position="466"/>
    </location>
</feature>
<dbReference type="CDD" id="cd00085">
    <property type="entry name" value="HNHc"/>
    <property type="match status" value="1"/>
</dbReference>
<evidence type="ECO:0000259" key="2">
    <source>
        <dbReference type="SMART" id="SM00507"/>
    </source>
</evidence>
<sequence length="466" mass="48973">MAADLEDVRAWVGTLADLGGGLGDAERVDLIRALEELKGAAAAAQARVSCDFDVSQREAQRAAGVPERRVGQGVAAQVALARRDSPHRGDQHLGTAKALVREMPHTLGLLTRGVLSERRATLLVRETAYLAREHRAVIDAELAGPGAVEAVAELSDRALVAAAQRIAYRLDPHAVTDRARRAASQRSVTLRPAPDTMSYLTGLLPVAQGVACYAVLTRAADTARAAGDPRTRGQVMADTLVAALGAQANPAPDADADAGAASDPAPAPAPTSPTSDPAGPAGSISLQLVMTDRTLLRGDDEPAHLVGYGTVPAGWARDLLRSTGAEVFLRRIYTSPGSGRLLAADAKARRFTGALREVLIARDQRCRTPWCDAPVRHLDHARPWESGGTTSTVNGQGQCEKCNYAKQAPGWTADGTAPPGDRHSVHTTTPTGHRYRSRAPAPPGTPAPTPRPSRAELHLSDIVLAS</sequence>
<dbReference type="Proteomes" id="UP000515947">
    <property type="component" value="Chromosome"/>
</dbReference>
<feature type="compositionally biased region" description="Low complexity" evidence="1">
    <location>
        <begin position="250"/>
        <end position="264"/>
    </location>
</feature>
<dbReference type="AlphaFoldDB" id="A0A7G9RFX7"/>
<gene>
    <name evidence="3" type="ORF">H9L09_09435</name>
</gene>
<feature type="compositionally biased region" description="Low complexity" evidence="1">
    <location>
        <begin position="272"/>
        <end position="281"/>
    </location>
</feature>
<name>A0A7G9RFX7_9ACTN</name>
<evidence type="ECO:0000256" key="1">
    <source>
        <dbReference type="SAM" id="MobiDB-lite"/>
    </source>
</evidence>
<dbReference type="InterPro" id="IPR003615">
    <property type="entry name" value="HNH_nuc"/>
</dbReference>
<reference evidence="3 4" key="1">
    <citation type="submission" date="2020-08" db="EMBL/GenBank/DDBJ databases">
        <title>Genome sequence of Nocardioides mesophilus KACC 16243T.</title>
        <authorList>
            <person name="Hyun D.-W."/>
            <person name="Bae J.-W."/>
        </authorList>
    </citation>
    <scope>NUCLEOTIDE SEQUENCE [LARGE SCALE GENOMIC DNA]</scope>
    <source>
        <strain evidence="3 4">KACC 16243</strain>
    </source>
</reference>
<dbReference type="RefSeq" id="WP_187580342.1">
    <property type="nucleotide sequence ID" value="NZ_CP060713.1"/>
</dbReference>
<evidence type="ECO:0000313" key="3">
    <source>
        <dbReference type="EMBL" id="QNN54502.1"/>
    </source>
</evidence>
<feature type="region of interest" description="Disordered" evidence="1">
    <location>
        <begin position="249"/>
        <end position="283"/>
    </location>
</feature>
<feature type="domain" description="HNH nuclease" evidence="2">
    <location>
        <begin position="354"/>
        <end position="404"/>
    </location>
</feature>
<dbReference type="KEGG" id="nmes:H9L09_09435"/>
<evidence type="ECO:0000313" key="4">
    <source>
        <dbReference type="Proteomes" id="UP000515947"/>
    </source>
</evidence>
<feature type="compositionally biased region" description="Pro residues" evidence="1">
    <location>
        <begin position="440"/>
        <end position="451"/>
    </location>
</feature>
<dbReference type="InterPro" id="IPR003870">
    <property type="entry name" value="DUF222"/>
</dbReference>
<dbReference type="Pfam" id="PF02720">
    <property type="entry name" value="DUF222"/>
    <property type="match status" value="1"/>
</dbReference>
<protein>
    <submittedName>
        <fullName evidence="3">DUF222 domain-containing protein</fullName>
    </submittedName>
</protein>
<organism evidence="3 4">
    <name type="scientific">Nocardioides mesophilus</name>
    <dbReference type="NCBI Taxonomy" id="433659"/>
    <lineage>
        <taxon>Bacteria</taxon>
        <taxon>Bacillati</taxon>
        <taxon>Actinomycetota</taxon>
        <taxon>Actinomycetes</taxon>
        <taxon>Propionibacteriales</taxon>
        <taxon>Nocardioidaceae</taxon>
        <taxon>Nocardioides</taxon>
    </lineage>
</organism>
<proteinExistence type="predicted"/>
<accession>A0A7G9RFX7</accession>
<dbReference type="EMBL" id="CP060713">
    <property type="protein sequence ID" value="QNN54502.1"/>
    <property type="molecule type" value="Genomic_DNA"/>
</dbReference>
<keyword evidence="4" id="KW-1185">Reference proteome</keyword>
<dbReference type="SMART" id="SM00507">
    <property type="entry name" value="HNHc"/>
    <property type="match status" value="1"/>
</dbReference>